<dbReference type="Proteomes" id="UP000663872">
    <property type="component" value="Unassembled WGS sequence"/>
</dbReference>
<sequence>MQDYRKRQQFHIDGIINIKTIDIHRNSVCSSRLSTTFPAVQQMQRQTILRFGDFNATHTTWGCNKNNVSGNHIFNWLEKTGNDIIVPEKATSKKSNSTIDFGITHDAQEWNSQVLEEATSDHWPILFETPFTIDDTLFFK</sequence>
<dbReference type="Proteomes" id="UP000663838">
    <property type="component" value="Unassembled WGS sequence"/>
</dbReference>
<protein>
    <recommendedName>
        <fullName evidence="1">Endonuclease/exonuclease/phosphatase domain-containing protein</fullName>
    </recommendedName>
</protein>
<evidence type="ECO:0000313" key="2">
    <source>
        <dbReference type="EMBL" id="CAF3667248.1"/>
    </source>
</evidence>
<reference evidence="4" key="1">
    <citation type="submission" date="2021-02" db="EMBL/GenBank/DDBJ databases">
        <authorList>
            <person name="Nowell W R."/>
        </authorList>
    </citation>
    <scope>NUCLEOTIDE SEQUENCE</scope>
</reference>
<organism evidence="4 6">
    <name type="scientific">Rotaria socialis</name>
    <dbReference type="NCBI Taxonomy" id="392032"/>
    <lineage>
        <taxon>Eukaryota</taxon>
        <taxon>Metazoa</taxon>
        <taxon>Spiralia</taxon>
        <taxon>Gnathifera</taxon>
        <taxon>Rotifera</taxon>
        <taxon>Eurotatoria</taxon>
        <taxon>Bdelloidea</taxon>
        <taxon>Philodinida</taxon>
        <taxon>Philodinidae</taxon>
        <taxon>Rotaria</taxon>
    </lineage>
</organism>
<gene>
    <name evidence="2" type="ORF">GRG538_LOCUS26137</name>
    <name evidence="4" type="ORF">HFQ381_LOCUS22953</name>
    <name evidence="3" type="ORF">KIK155_LOCUS30324</name>
    <name evidence="5" type="ORF">TOA249_LOCUS24021</name>
</gene>
<evidence type="ECO:0000313" key="6">
    <source>
        <dbReference type="Proteomes" id="UP000663851"/>
    </source>
</evidence>
<dbReference type="Proteomes" id="UP000663851">
    <property type="component" value="Unassembled WGS sequence"/>
</dbReference>
<accession>A0A820RQE4</accession>
<dbReference type="SUPFAM" id="SSF56219">
    <property type="entry name" value="DNase I-like"/>
    <property type="match status" value="1"/>
</dbReference>
<dbReference type="EMBL" id="CAJNYV010005594">
    <property type="protein sequence ID" value="CAF3762090.1"/>
    <property type="molecule type" value="Genomic_DNA"/>
</dbReference>
<feature type="domain" description="Endonuclease/exonuclease/phosphatase" evidence="1">
    <location>
        <begin position="38"/>
        <end position="125"/>
    </location>
</feature>
<dbReference type="InterPro" id="IPR036691">
    <property type="entry name" value="Endo/exonu/phosph_ase_sf"/>
</dbReference>
<dbReference type="AlphaFoldDB" id="A0A820RQE4"/>
<dbReference type="EMBL" id="CAJNYT010004498">
    <property type="protein sequence ID" value="CAF3667248.1"/>
    <property type="molecule type" value="Genomic_DNA"/>
</dbReference>
<dbReference type="Proteomes" id="UP000663865">
    <property type="component" value="Unassembled WGS sequence"/>
</dbReference>
<dbReference type="EMBL" id="CAJOBS010002389">
    <property type="protein sequence ID" value="CAF4811685.1"/>
    <property type="molecule type" value="Genomic_DNA"/>
</dbReference>
<proteinExistence type="predicted"/>
<dbReference type="Pfam" id="PF14529">
    <property type="entry name" value="Exo_endo_phos_2"/>
    <property type="match status" value="1"/>
</dbReference>
<name>A0A820RQE4_9BILA</name>
<evidence type="ECO:0000259" key="1">
    <source>
        <dbReference type="Pfam" id="PF14529"/>
    </source>
</evidence>
<dbReference type="Gene3D" id="3.60.10.10">
    <property type="entry name" value="Endonuclease/exonuclease/phosphatase"/>
    <property type="match status" value="1"/>
</dbReference>
<dbReference type="InterPro" id="IPR005135">
    <property type="entry name" value="Endo/exonuclease/phosphatase"/>
</dbReference>
<dbReference type="GO" id="GO:0003824">
    <property type="term" value="F:catalytic activity"/>
    <property type="evidence" value="ECO:0007669"/>
    <property type="project" value="InterPro"/>
</dbReference>
<evidence type="ECO:0000313" key="3">
    <source>
        <dbReference type="EMBL" id="CAF3762090.1"/>
    </source>
</evidence>
<comment type="caution">
    <text evidence="4">The sequence shown here is derived from an EMBL/GenBank/DDBJ whole genome shotgun (WGS) entry which is preliminary data.</text>
</comment>
<evidence type="ECO:0000313" key="4">
    <source>
        <dbReference type="EMBL" id="CAF4438752.1"/>
    </source>
</evidence>
<dbReference type="EMBL" id="CAJOBO010002227">
    <property type="protein sequence ID" value="CAF4438752.1"/>
    <property type="molecule type" value="Genomic_DNA"/>
</dbReference>
<evidence type="ECO:0000313" key="5">
    <source>
        <dbReference type="EMBL" id="CAF4811685.1"/>
    </source>
</evidence>